<dbReference type="Proteomes" id="UP000190092">
    <property type="component" value="Unassembled WGS sequence"/>
</dbReference>
<gene>
    <name evidence="1" type="ORF">SAMN02745126_05575</name>
</gene>
<dbReference type="EMBL" id="FUWJ01000012">
    <property type="protein sequence ID" value="SKA34911.1"/>
    <property type="molecule type" value="Genomic_DNA"/>
</dbReference>
<accession>A0A1T4T3U2</accession>
<dbReference type="OrthoDB" id="7381781at2"/>
<protein>
    <submittedName>
        <fullName evidence="1">Uncharacterized protein</fullName>
    </submittedName>
</protein>
<dbReference type="AlphaFoldDB" id="A0A1T4T3U2"/>
<evidence type="ECO:0000313" key="2">
    <source>
        <dbReference type="Proteomes" id="UP000190092"/>
    </source>
</evidence>
<reference evidence="2" key="1">
    <citation type="submission" date="2017-02" db="EMBL/GenBank/DDBJ databases">
        <authorList>
            <person name="Varghese N."/>
            <person name="Submissions S."/>
        </authorList>
    </citation>
    <scope>NUCLEOTIDE SEQUENCE [LARGE SCALE GENOMIC DNA]</scope>
    <source>
        <strain evidence="2">ATCC 27094</strain>
    </source>
</reference>
<organism evidence="1 2">
    <name type="scientific">Enhydrobacter aerosaccus</name>
    <dbReference type="NCBI Taxonomy" id="225324"/>
    <lineage>
        <taxon>Bacteria</taxon>
        <taxon>Pseudomonadati</taxon>
        <taxon>Pseudomonadota</taxon>
        <taxon>Alphaproteobacteria</taxon>
        <taxon>Hyphomicrobiales</taxon>
        <taxon>Enhydrobacter</taxon>
    </lineage>
</organism>
<proteinExistence type="predicted"/>
<keyword evidence="2" id="KW-1185">Reference proteome</keyword>
<dbReference type="RefSeq" id="WP_085937307.1">
    <property type="nucleotide sequence ID" value="NZ_FUWJ01000012.1"/>
</dbReference>
<name>A0A1T4T3U2_9HYPH</name>
<sequence length="130" mass="14578">MNDLVVPGALAWREYQVHLPSHVTATLSFTLGDPDHEAWPAVVARQRGALAFGMLAIDDVPDAPEKAVLWTVEQDRLSIICERDDPDHSEEVKRVLPRYFAMFFDDIKDLAPQLAAREVLMPCLGDTTLH</sequence>
<evidence type="ECO:0000313" key="1">
    <source>
        <dbReference type="EMBL" id="SKA34911.1"/>
    </source>
</evidence>